<evidence type="ECO:0000256" key="1">
    <source>
        <dbReference type="ARBA" id="ARBA00001933"/>
    </source>
</evidence>
<name>A0A9P4V0N3_9PLEO</name>
<dbReference type="PANTHER" id="PTHR48077">
    <property type="entry name" value="TRYPTOPHAN SYNTHASE-RELATED"/>
    <property type="match status" value="1"/>
</dbReference>
<proteinExistence type="predicted"/>
<dbReference type="SUPFAM" id="SSF53686">
    <property type="entry name" value="Tryptophan synthase beta subunit-like PLP-dependent enzymes"/>
    <property type="match status" value="1"/>
</dbReference>
<keyword evidence="5" id="KW-1185">Reference proteome</keyword>
<feature type="region of interest" description="Disordered" evidence="3">
    <location>
        <begin position="105"/>
        <end position="131"/>
    </location>
</feature>
<dbReference type="Gene3D" id="3.40.50.1100">
    <property type="match status" value="1"/>
</dbReference>
<dbReference type="InterPro" id="IPR023026">
    <property type="entry name" value="Trp_synth_beta/beta-like"/>
</dbReference>
<dbReference type="GO" id="GO:0004834">
    <property type="term" value="F:tryptophan synthase activity"/>
    <property type="evidence" value="ECO:0007669"/>
    <property type="project" value="InterPro"/>
</dbReference>
<sequence>MEDPEQTVQQSLVFISSTKADESQPYSARFNKTQNETAHIINLLPTSVPSTWPPIASIIIRNWTIQLQLDAKPELPKLETTRAQHPFNCEKRRIQVFHRALDEDANPFPQSSISDCPATPTSPNDYGPESPDYEMNTGFRKFERFQGGHATSFAIPSSRVGMFYPFANDPSVKLLGVEAGGDGLDTDRHSATLTGGSKGVLHGVRTYVLQDKHGQISDTHLVSAGPQAPAAATPKMRHAFENQIENVYKRLDSRSESNSVAALKHAYNSLGFVHLKEMCEERELETNGDRWFLANRLAWDYMKQWKFLKVKQSRDIS</sequence>
<comment type="cofactor">
    <cofactor evidence="1">
        <name>pyridoxal 5'-phosphate</name>
        <dbReference type="ChEBI" id="CHEBI:597326"/>
    </cofactor>
</comment>
<organism evidence="4 5">
    <name type="scientific">Polyplosphaeria fusca</name>
    <dbReference type="NCBI Taxonomy" id="682080"/>
    <lineage>
        <taxon>Eukaryota</taxon>
        <taxon>Fungi</taxon>
        <taxon>Dikarya</taxon>
        <taxon>Ascomycota</taxon>
        <taxon>Pezizomycotina</taxon>
        <taxon>Dothideomycetes</taxon>
        <taxon>Pleosporomycetidae</taxon>
        <taxon>Pleosporales</taxon>
        <taxon>Tetraplosphaeriaceae</taxon>
        <taxon>Polyplosphaeria</taxon>
    </lineage>
</organism>
<dbReference type="AlphaFoldDB" id="A0A9P4V0N3"/>
<dbReference type="GO" id="GO:0005737">
    <property type="term" value="C:cytoplasm"/>
    <property type="evidence" value="ECO:0007669"/>
    <property type="project" value="TreeGrafter"/>
</dbReference>
<dbReference type="InterPro" id="IPR036052">
    <property type="entry name" value="TrpB-like_PALP_sf"/>
</dbReference>
<dbReference type="EMBL" id="ML996180">
    <property type="protein sequence ID" value="KAF2732238.1"/>
    <property type="molecule type" value="Genomic_DNA"/>
</dbReference>
<evidence type="ECO:0000256" key="2">
    <source>
        <dbReference type="ARBA" id="ARBA00022898"/>
    </source>
</evidence>
<dbReference type="OrthoDB" id="10050244at2759"/>
<evidence type="ECO:0000313" key="5">
    <source>
        <dbReference type="Proteomes" id="UP000799444"/>
    </source>
</evidence>
<dbReference type="PANTHER" id="PTHR48077:SF3">
    <property type="entry name" value="TRYPTOPHAN SYNTHASE"/>
    <property type="match status" value="1"/>
</dbReference>
<keyword evidence="2" id="KW-0663">Pyridoxal phosphate</keyword>
<protein>
    <submittedName>
        <fullName evidence="4">Uncharacterized protein</fullName>
    </submittedName>
</protein>
<gene>
    <name evidence="4" type="ORF">EJ04DRAFT_566136</name>
</gene>
<evidence type="ECO:0000313" key="4">
    <source>
        <dbReference type="EMBL" id="KAF2732238.1"/>
    </source>
</evidence>
<feature type="compositionally biased region" description="Polar residues" evidence="3">
    <location>
        <begin position="108"/>
        <end position="124"/>
    </location>
</feature>
<evidence type="ECO:0000256" key="3">
    <source>
        <dbReference type="SAM" id="MobiDB-lite"/>
    </source>
</evidence>
<dbReference type="Proteomes" id="UP000799444">
    <property type="component" value="Unassembled WGS sequence"/>
</dbReference>
<accession>A0A9P4V0N3</accession>
<comment type="caution">
    <text evidence="4">The sequence shown here is derived from an EMBL/GenBank/DDBJ whole genome shotgun (WGS) entry which is preliminary data.</text>
</comment>
<reference evidence="4" key="1">
    <citation type="journal article" date="2020" name="Stud. Mycol.">
        <title>101 Dothideomycetes genomes: a test case for predicting lifestyles and emergence of pathogens.</title>
        <authorList>
            <person name="Haridas S."/>
            <person name="Albert R."/>
            <person name="Binder M."/>
            <person name="Bloem J."/>
            <person name="Labutti K."/>
            <person name="Salamov A."/>
            <person name="Andreopoulos B."/>
            <person name="Baker S."/>
            <person name="Barry K."/>
            <person name="Bills G."/>
            <person name="Bluhm B."/>
            <person name="Cannon C."/>
            <person name="Castanera R."/>
            <person name="Culley D."/>
            <person name="Daum C."/>
            <person name="Ezra D."/>
            <person name="Gonzalez J."/>
            <person name="Henrissat B."/>
            <person name="Kuo A."/>
            <person name="Liang C."/>
            <person name="Lipzen A."/>
            <person name="Lutzoni F."/>
            <person name="Magnuson J."/>
            <person name="Mondo S."/>
            <person name="Nolan M."/>
            <person name="Ohm R."/>
            <person name="Pangilinan J."/>
            <person name="Park H.-J."/>
            <person name="Ramirez L."/>
            <person name="Alfaro M."/>
            <person name="Sun H."/>
            <person name="Tritt A."/>
            <person name="Yoshinaga Y."/>
            <person name="Zwiers L.-H."/>
            <person name="Turgeon B."/>
            <person name="Goodwin S."/>
            <person name="Spatafora J."/>
            <person name="Crous P."/>
            <person name="Grigoriev I."/>
        </authorList>
    </citation>
    <scope>NUCLEOTIDE SEQUENCE</scope>
    <source>
        <strain evidence="4">CBS 125425</strain>
    </source>
</reference>